<keyword evidence="1" id="KW-0547">Nucleotide-binding</keyword>
<name>A0A7S2FRZ1_9EUKA</name>
<dbReference type="GO" id="GO:0016787">
    <property type="term" value="F:hydrolase activity"/>
    <property type="evidence" value="ECO:0007669"/>
    <property type="project" value="UniProtKB-KW"/>
</dbReference>
<dbReference type="EMBL" id="HBGU01009613">
    <property type="protein sequence ID" value="CAD9411451.1"/>
    <property type="molecule type" value="Transcribed_RNA"/>
</dbReference>
<feature type="region of interest" description="Disordered" evidence="4">
    <location>
        <begin position="745"/>
        <end position="777"/>
    </location>
</feature>
<dbReference type="InterPro" id="IPR014015">
    <property type="entry name" value="Helicase_SF3_DNA-vir"/>
</dbReference>
<dbReference type="PROSITE" id="PS51206">
    <property type="entry name" value="SF3_HELICASE_1"/>
    <property type="match status" value="1"/>
</dbReference>
<evidence type="ECO:0000256" key="4">
    <source>
        <dbReference type="SAM" id="MobiDB-lite"/>
    </source>
</evidence>
<dbReference type="InterPro" id="IPR027417">
    <property type="entry name" value="P-loop_NTPase"/>
</dbReference>
<dbReference type="GO" id="GO:0005524">
    <property type="term" value="F:ATP binding"/>
    <property type="evidence" value="ECO:0007669"/>
    <property type="project" value="UniProtKB-KW"/>
</dbReference>
<gene>
    <name evidence="6" type="ORF">CBRE1094_LOCUS5306</name>
</gene>
<keyword evidence="2" id="KW-0378">Hydrolase</keyword>
<dbReference type="Gene3D" id="3.40.50.300">
    <property type="entry name" value="P-loop containing nucleotide triphosphate hydrolases"/>
    <property type="match status" value="1"/>
</dbReference>
<evidence type="ECO:0000256" key="3">
    <source>
        <dbReference type="ARBA" id="ARBA00022840"/>
    </source>
</evidence>
<dbReference type="InterPro" id="IPR051620">
    <property type="entry name" value="ORF904-like_C"/>
</dbReference>
<feature type="domain" description="SF3 helicase" evidence="5">
    <location>
        <begin position="401"/>
        <end position="576"/>
    </location>
</feature>
<dbReference type="PANTHER" id="PTHR35372">
    <property type="entry name" value="ATP BINDING PROTEIN-RELATED"/>
    <property type="match status" value="1"/>
</dbReference>
<evidence type="ECO:0000256" key="2">
    <source>
        <dbReference type="ARBA" id="ARBA00022801"/>
    </source>
</evidence>
<dbReference type="PANTHER" id="PTHR35372:SF2">
    <property type="entry name" value="SF3 HELICASE DOMAIN-CONTAINING PROTEIN"/>
    <property type="match status" value="1"/>
</dbReference>
<feature type="compositionally biased region" description="Low complexity" evidence="4">
    <location>
        <begin position="747"/>
        <end position="761"/>
    </location>
</feature>
<dbReference type="InterPro" id="IPR014818">
    <property type="entry name" value="Phage/plasmid_primase_P4_C"/>
</dbReference>
<dbReference type="Pfam" id="PF08706">
    <property type="entry name" value="D5_N"/>
    <property type="match status" value="1"/>
</dbReference>
<evidence type="ECO:0000313" key="6">
    <source>
        <dbReference type="EMBL" id="CAD9411451.1"/>
    </source>
</evidence>
<dbReference type="AlphaFoldDB" id="A0A7S2FRZ1"/>
<accession>A0A7S2FRZ1</accession>
<proteinExistence type="predicted"/>
<organism evidence="6">
    <name type="scientific">Haptolina brevifila</name>
    <dbReference type="NCBI Taxonomy" id="156173"/>
    <lineage>
        <taxon>Eukaryota</taxon>
        <taxon>Haptista</taxon>
        <taxon>Haptophyta</taxon>
        <taxon>Prymnesiophyceae</taxon>
        <taxon>Prymnesiales</taxon>
        <taxon>Prymnesiaceae</taxon>
        <taxon>Haptolina</taxon>
    </lineage>
</organism>
<keyword evidence="3" id="KW-0067">ATP-binding</keyword>
<protein>
    <recommendedName>
        <fullName evidence="5">SF3 helicase domain-containing protein</fullName>
    </recommendedName>
</protein>
<sequence>MDTAQGAQAIDTQAALDNASDAERANLDQVHAFYASESWLEGKTGVDALTEIDDVEFEIDRLLGEECGALGRVFKQSSEYRSCKDFLSELRARHQALVPAEPAVGVAVPIVRIVSAVANPLGFYADLLPLINDQVVNDARNFKILICGLRGESTKSDDETSWKAAALALYNRHLALNPNVEHHPFDTIWLEWYDRRLDARVIGHYARLSDVAGFLALCRNKLFPNMEFRSSFIEIELRDYYIMAYGDNLMRIQGQSGIGIWYRKRWRWDASSSILAHEVLHAVHTLYHDLLTRHEERKRDLEANEGSEEEKKEIAKLITKTAKSLSAYGNQQNKNVVSLIQNQQIAQSLEVDPFDEERLLFCFTNKVFDFKTSDFKPHFKFDYMLRNCGREWREPTDSQVERIKELMESIQPDEMSLKSLLSVLRSCLTGVRPELFIIFTGGGRNGKGVVVELIQFLLNVYALAGHLCRLTKAFKSGPNTELREMNKKRCIVWSEPEEDAMEYLRLSNVKMLTGNENQNGRGLYNEDSVTRIFGTCILECNAPPAILGDKGEAARERICFLNFPMTFTNDRQKLAANPDTYRPLDETLKSTTFKETHYCALFKLLATSPLLADVPIDKVHITEASRVQAGIYLDNNDFMPSWITENYTKLPRLVSSDAQTFVSIKELYAGFKASDKFENLTKQQKRAYNEAKFREAVMKSNAYKGHYVATSKVRIPGLFNDGYNTKDGLIDIVKNDDDMAADDQVPTLVSSASSSTCTTLADDNSPGSQDPKRHRAA</sequence>
<evidence type="ECO:0000256" key="1">
    <source>
        <dbReference type="ARBA" id="ARBA00022741"/>
    </source>
</evidence>
<evidence type="ECO:0000259" key="5">
    <source>
        <dbReference type="PROSITE" id="PS51206"/>
    </source>
</evidence>
<reference evidence="6" key="1">
    <citation type="submission" date="2021-01" db="EMBL/GenBank/DDBJ databases">
        <authorList>
            <person name="Corre E."/>
            <person name="Pelletier E."/>
            <person name="Niang G."/>
            <person name="Scheremetjew M."/>
            <person name="Finn R."/>
            <person name="Kale V."/>
            <person name="Holt S."/>
            <person name="Cochrane G."/>
            <person name="Meng A."/>
            <person name="Brown T."/>
            <person name="Cohen L."/>
        </authorList>
    </citation>
    <scope>NUCLEOTIDE SEQUENCE</scope>
    <source>
        <strain evidence="6">UTEX LB 985</strain>
    </source>
</reference>